<reference evidence="1" key="2">
    <citation type="journal article" date="2015" name="Data Brief">
        <title>Shoot transcriptome of the giant reed, Arundo donax.</title>
        <authorList>
            <person name="Barrero R.A."/>
            <person name="Guerrero F.D."/>
            <person name="Moolhuijzen P."/>
            <person name="Goolsby J.A."/>
            <person name="Tidwell J."/>
            <person name="Bellgard S.E."/>
            <person name="Bellgard M.I."/>
        </authorList>
    </citation>
    <scope>NUCLEOTIDE SEQUENCE</scope>
    <source>
        <tissue evidence="1">Shoot tissue taken approximately 20 cm above the soil surface</tissue>
    </source>
</reference>
<name>A0A0A8YRH4_ARUDO</name>
<protein>
    <submittedName>
        <fullName evidence="1">Uncharacterized protein</fullName>
    </submittedName>
</protein>
<organism evidence="1">
    <name type="scientific">Arundo donax</name>
    <name type="common">Giant reed</name>
    <name type="synonym">Donax arundinaceus</name>
    <dbReference type="NCBI Taxonomy" id="35708"/>
    <lineage>
        <taxon>Eukaryota</taxon>
        <taxon>Viridiplantae</taxon>
        <taxon>Streptophyta</taxon>
        <taxon>Embryophyta</taxon>
        <taxon>Tracheophyta</taxon>
        <taxon>Spermatophyta</taxon>
        <taxon>Magnoliopsida</taxon>
        <taxon>Liliopsida</taxon>
        <taxon>Poales</taxon>
        <taxon>Poaceae</taxon>
        <taxon>PACMAD clade</taxon>
        <taxon>Arundinoideae</taxon>
        <taxon>Arundineae</taxon>
        <taxon>Arundo</taxon>
    </lineage>
</organism>
<accession>A0A0A8YRH4</accession>
<sequence length="21" mass="2135">MLWRLFGGVPQGSAIAGMTAA</sequence>
<proteinExistence type="predicted"/>
<dbReference type="AlphaFoldDB" id="A0A0A8YRH4"/>
<reference evidence="1" key="1">
    <citation type="submission" date="2014-09" db="EMBL/GenBank/DDBJ databases">
        <authorList>
            <person name="Magalhaes I.L.F."/>
            <person name="Oliveira U."/>
            <person name="Santos F.R."/>
            <person name="Vidigal T.H.D.A."/>
            <person name="Brescovit A.D."/>
            <person name="Santos A.J."/>
        </authorList>
    </citation>
    <scope>NUCLEOTIDE SEQUENCE</scope>
    <source>
        <tissue evidence="1">Shoot tissue taken approximately 20 cm above the soil surface</tissue>
    </source>
</reference>
<evidence type="ECO:0000313" key="1">
    <source>
        <dbReference type="EMBL" id="JAD24987.1"/>
    </source>
</evidence>
<dbReference type="EMBL" id="GBRH01272908">
    <property type="protein sequence ID" value="JAD24987.1"/>
    <property type="molecule type" value="Transcribed_RNA"/>
</dbReference>